<accession>A0A2A4G807</accession>
<dbReference type="PROSITE" id="PS51257">
    <property type="entry name" value="PROKAR_LIPOPROTEIN"/>
    <property type="match status" value="1"/>
</dbReference>
<dbReference type="AlphaFoldDB" id="A0A2A4G807"/>
<protein>
    <recommendedName>
        <fullName evidence="3">Lipoprotein</fullName>
    </recommendedName>
</protein>
<evidence type="ECO:0000313" key="1">
    <source>
        <dbReference type="EMBL" id="PCE64561.1"/>
    </source>
</evidence>
<comment type="caution">
    <text evidence="1">The sequence shown here is derived from an EMBL/GenBank/DDBJ whole genome shotgun (WGS) entry which is preliminary data.</text>
</comment>
<proteinExistence type="predicted"/>
<dbReference type="RefSeq" id="WP_097440676.1">
    <property type="nucleotide sequence ID" value="NZ_KZ300476.1"/>
</dbReference>
<evidence type="ECO:0008006" key="3">
    <source>
        <dbReference type="Google" id="ProtNLM"/>
    </source>
</evidence>
<dbReference type="Proteomes" id="UP000219559">
    <property type="component" value="Unassembled WGS sequence"/>
</dbReference>
<gene>
    <name evidence="1" type="ORF">B7P33_09780</name>
</gene>
<reference evidence="1 2" key="1">
    <citation type="submission" date="2017-04" db="EMBL/GenBank/DDBJ databases">
        <title>A new member of the family Flavobacteriaceae isolated from ascidians.</title>
        <authorList>
            <person name="Chen L."/>
        </authorList>
    </citation>
    <scope>NUCLEOTIDE SEQUENCE [LARGE SCALE GENOMIC DNA]</scope>
    <source>
        <strain evidence="1 2">HQA918</strain>
    </source>
</reference>
<name>A0A2A4G807_9FLAO</name>
<sequence length="148" mass="17447">MRRKLLVLFFWGITLIGCTTKKKAAPEIETLDVDSKEVQEIEEVHEKEEYELPVDYQDTRRIKYLSKDSYAVVAFFDNGRATLIRDFELCEENMYELYEAPSEYTYELVGNIVSFTRKEDDFATGIRLSSNFWVIKDFNEIVEIQPCN</sequence>
<dbReference type="EMBL" id="NBWU01000003">
    <property type="protein sequence ID" value="PCE64561.1"/>
    <property type="molecule type" value="Genomic_DNA"/>
</dbReference>
<evidence type="ECO:0000313" key="2">
    <source>
        <dbReference type="Proteomes" id="UP000219559"/>
    </source>
</evidence>
<organism evidence="1 2">
    <name type="scientific">Sediminicola luteus</name>
    <dbReference type="NCBI Taxonomy" id="319238"/>
    <lineage>
        <taxon>Bacteria</taxon>
        <taxon>Pseudomonadati</taxon>
        <taxon>Bacteroidota</taxon>
        <taxon>Flavobacteriia</taxon>
        <taxon>Flavobacteriales</taxon>
        <taxon>Flavobacteriaceae</taxon>
        <taxon>Sediminicola</taxon>
    </lineage>
</organism>
<keyword evidence="2" id="KW-1185">Reference proteome</keyword>